<dbReference type="CDD" id="cd00635">
    <property type="entry name" value="PLPDE_III_YBL036c_like"/>
    <property type="match status" value="1"/>
</dbReference>
<evidence type="ECO:0000313" key="6">
    <source>
        <dbReference type="Proteomes" id="UP001597297"/>
    </source>
</evidence>
<comment type="function">
    <text evidence="2">Pyridoxal 5'-phosphate (PLP)-binding protein, which is involved in PLP homeostasis.</text>
</comment>
<dbReference type="EMBL" id="JBHUJC010000043">
    <property type="protein sequence ID" value="MFD2277601.1"/>
    <property type="molecule type" value="Genomic_DNA"/>
</dbReference>
<evidence type="ECO:0000313" key="5">
    <source>
        <dbReference type="EMBL" id="MFD2277601.1"/>
    </source>
</evidence>
<dbReference type="InterPro" id="IPR011078">
    <property type="entry name" value="PyrdxlP_homeostasis"/>
</dbReference>
<accession>A0ABW5E517</accession>
<sequence>MTDVAQNLVEVQGLVKAAAERVGRSVDEVTLVAVSKTWPVEHVQLAVDAGQKILGENKLQEGQVKIPAMDQSLEWHFIGGLQRNKVRKVLGLFQCVHSIDSLKLARYADGVAADMGVKPKVLLQVNIGAELSKGGFELDEIRESFAEVMQLGNLDVKGLMCIPPAVSTPDQARPFFKAMVTLRDELASQHGVDLPELSMGMSGDFEVAIEEGATMVRVGSSIFGGRSYPVG</sequence>
<dbReference type="PROSITE" id="PS01211">
    <property type="entry name" value="UPF0001"/>
    <property type="match status" value="1"/>
</dbReference>
<dbReference type="Pfam" id="PF01168">
    <property type="entry name" value="Ala_racemase_N"/>
    <property type="match status" value="1"/>
</dbReference>
<dbReference type="PIRSF" id="PIRSF004848">
    <property type="entry name" value="YBL036c_PLPDEIII"/>
    <property type="match status" value="1"/>
</dbReference>
<keyword evidence="1 2" id="KW-0663">Pyridoxal phosphate</keyword>
<comment type="similarity">
    <text evidence="2 3">Belongs to the pyridoxal phosphate-binding protein YggS/PROSC family.</text>
</comment>
<dbReference type="RefSeq" id="WP_377093724.1">
    <property type="nucleotide sequence ID" value="NZ_JBHSJM010000001.1"/>
</dbReference>
<proteinExistence type="inferred from homology"/>
<dbReference type="HAMAP" id="MF_02087">
    <property type="entry name" value="PLP_homeostasis"/>
    <property type="match status" value="1"/>
</dbReference>
<name>A0ABW5E517_9BACT</name>
<evidence type="ECO:0000256" key="2">
    <source>
        <dbReference type="HAMAP-Rule" id="MF_02087"/>
    </source>
</evidence>
<organism evidence="5 6">
    <name type="scientific">Rubritalea spongiae</name>
    <dbReference type="NCBI Taxonomy" id="430797"/>
    <lineage>
        <taxon>Bacteria</taxon>
        <taxon>Pseudomonadati</taxon>
        <taxon>Verrucomicrobiota</taxon>
        <taxon>Verrucomicrobiia</taxon>
        <taxon>Verrucomicrobiales</taxon>
        <taxon>Rubritaleaceae</taxon>
        <taxon>Rubritalea</taxon>
    </lineage>
</organism>
<feature type="domain" description="Alanine racemase N-terminal" evidence="4">
    <location>
        <begin position="23"/>
        <end position="226"/>
    </location>
</feature>
<dbReference type="InterPro" id="IPR001608">
    <property type="entry name" value="Ala_racemase_N"/>
</dbReference>
<gene>
    <name evidence="5" type="ORF">ACFSQZ_14105</name>
</gene>
<dbReference type="Gene3D" id="3.20.20.10">
    <property type="entry name" value="Alanine racemase"/>
    <property type="match status" value="1"/>
</dbReference>
<dbReference type="InterPro" id="IPR029066">
    <property type="entry name" value="PLP-binding_barrel"/>
</dbReference>
<comment type="caution">
    <text evidence="5">The sequence shown here is derived from an EMBL/GenBank/DDBJ whole genome shotgun (WGS) entry which is preliminary data.</text>
</comment>
<reference evidence="6" key="1">
    <citation type="journal article" date="2019" name="Int. J. Syst. Evol. Microbiol.">
        <title>The Global Catalogue of Microorganisms (GCM) 10K type strain sequencing project: providing services to taxonomists for standard genome sequencing and annotation.</title>
        <authorList>
            <consortium name="The Broad Institute Genomics Platform"/>
            <consortium name="The Broad Institute Genome Sequencing Center for Infectious Disease"/>
            <person name="Wu L."/>
            <person name="Ma J."/>
        </authorList>
    </citation>
    <scope>NUCLEOTIDE SEQUENCE [LARGE SCALE GENOMIC DNA]</scope>
    <source>
        <strain evidence="6">JCM 16545</strain>
    </source>
</reference>
<dbReference type="PANTHER" id="PTHR10146:SF14">
    <property type="entry name" value="PYRIDOXAL PHOSPHATE HOMEOSTASIS PROTEIN"/>
    <property type="match status" value="1"/>
</dbReference>
<protein>
    <recommendedName>
        <fullName evidence="2">Pyridoxal phosphate homeostasis protein</fullName>
        <shortName evidence="2">PLP homeostasis protein</shortName>
    </recommendedName>
</protein>
<feature type="modified residue" description="N6-(pyridoxal phosphate)lysine" evidence="2">
    <location>
        <position position="36"/>
    </location>
</feature>
<keyword evidence="6" id="KW-1185">Reference proteome</keyword>
<evidence type="ECO:0000259" key="4">
    <source>
        <dbReference type="Pfam" id="PF01168"/>
    </source>
</evidence>
<dbReference type="PANTHER" id="PTHR10146">
    <property type="entry name" value="PROLINE SYNTHETASE CO-TRANSCRIBED BACTERIAL HOMOLOG PROTEIN"/>
    <property type="match status" value="1"/>
</dbReference>
<evidence type="ECO:0000256" key="1">
    <source>
        <dbReference type="ARBA" id="ARBA00022898"/>
    </source>
</evidence>
<evidence type="ECO:0000256" key="3">
    <source>
        <dbReference type="RuleBase" id="RU004514"/>
    </source>
</evidence>
<dbReference type="SUPFAM" id="SSF51419">
    <property type="entry name" value="PLP-binding barrel"/>
    <property type="match status" value="1"/>
</dbReference>
<dbReference type="Proteomes" id="UP001597297">
    <property type="component" value="Unassembled WGS sequence"/>
</dbReference>
<dbReference type="NCBIfam" id="TIGR00044">
    <property type="entry name" value="YggS family pyridoxal phosphate-dependent enzyme"/>
    <property type="match status" value="1"/>
</dbReference>